<comment type="caution">
    <text evidence="2">The sequence shown here is derived from an EMBL/GenBank/DDBJ whole genome shotgun (WGS) entry which is preliminary data.</text>
</comment>
<dbReference type="Proteomes" id="UP000284824">
    <property type="component" value="Unassembled WGS sequence"/>
</dbReference>
<evidence type="ECO:0008006" key="4">
    <source>
        <dbReference type="Google" id="ProtNLM"/>
    </source>
</evidence>
<dbReference type="AlphaFoldDB" id="A0A438MCV1"/>
<protein>
    <recommendedName>
        <fullName evidence="4">Integral membrane protein</fullName>
    </recommendedName>
</protein>
<keyword evidence="3" id="KW-1185">Reference proteome</keyword>
<feature type="transmembrane region" description="Helical" evidence="1">
    <location>
        <begin position="20"/>
        <end position="41"/>
    </location>
</feature>
<feature type="transmembrane region" description="Helical" evidence="1">
    <location>
        <begin position="84"/>
        <end position="104"/>
    </location>
</feature>
<evidence type="ECO:0000313" key="3">
    <source>
        <dbReference type="Proteomes" id="UP000284824"/>
    </source>
</evidence>
<evidence type="ECO:0000256" key="1">
    <source>
        <dbReference type="SAM" id="Phobius"/>
    </source>
</evidence>
<gene>
    <name evidence="2" type="ORF">EDD27_6219</name>
</gene>
<reference evidence="2 3" key="1">
    <citation type="submission" date="2019-01" db="EMBL/GenBank/DDBJ databases">
        <title>Sequencing the genomes of 1000 actinobacteria strains.</title>
        <authorList>
            <person name="Klenk H.-P."/>
        </authorList>
    </citation>
    <scope>NUCLEOTIDE SEQUENCE [LARGE SCALE GENOMIC DNA]</scope>
    <source>
        <strain evidence="2 3">DSM 43925</strain>
    </source>
</reference>
<evidence type="ECO:0000313" key="2">
    <source>
        <dbReference type="EMBL" id="RVX43534.1"/>
    </source>
</evidence>
<feature type="transmembrane region" description="Helical" evidence="1">
    <location>
        <begin position="48"/>
        <end position="72"/>
    </location>
</feature>
<dbReference type="EMBL" id="SAUN01000001">
    <property type="protein sequence ID" value="RVX43534.1"/>
    <property type="molecule type" value="Genomic_DNA"/>
</dbReference>
<keyword evidence="1" id="KW-0812">Transmembrane</keyword>
<organism evidence="2 3">
    <name type="scientific">Nonomuraea polychroma</name>
    <dbReference type="NCBI Taxonomy" id="46176"/>
    <lineage>
        <taxon>Bacteria</taxon>
        <taxon>Bacillati</taxon>
        <taxon>Actinomycetota</taxon>
        <taxon>Actinomycetes</taxon>
        <taxon>Streptosporangiales</taxon>
        <taxon>Streptosporangiaceae</taxon>
        <taxon>Nonomuraea</taxon>
    </lineage>
</organism>
<feature type="transmembrane region" description="Helical" evidence="1">
    <location>
        <begin position="111"/>
        <end position="132"/>
    </location>
</feature>
<keyword evidence="1" id="KW-0472">Membrane</keyword>
<name>A0A438MCV1_9ACTN</name>
<sequence length="136" mass="14262">MSAIGERPTRAIPLPTMNTTVSTIVIAGSLLLMLASLIVAIRDRPMGMVLLIGFIVLEVAVLVQLGFVIAAVARGEGPEDKVTLWGYLIGQAVIPPAGVFLALAERSRWGSAILAVAGFAIAVMTGRLLQIWQGVA</sequence>
<keyword evidence="1" id="KW-1133">Transmembrane helix</keyword>
<accession>A0A438MCV1</accession>
<proteinExistence type="predicted"/>